<comment type="caution">
    <text evidence="16">The sequence shown here is derived from an EMBL/GenBank/DDBJ whole genome shotgun (WGS) entry which is preliminary data.</text>
</comment>
<name>A0ABT3N1C7_9GAMM</name>
<dbReference type="SUPFAM" id="SSF48150">
    <property type="entry name" value="DNA-glycosylase"/>
    <property type="match status" value="1"/>
</dbReference>
<dbReference type="InterPro" id="IPR023170">
    <property type="entry name" value="HhH_base_excis_C"/>
</dbReference>
<protein>
    <recommendedName>
        <fullName evidence="5 14">Adenine DNA glycosylase</fullName>
        <ecNumber evidence="4 14">3.2.2.31</ecNumber>
    </recommendedName>
</protein>
<dbReference type="RefSeq" id="WP_262565194.1">
    <property type="nucleotide sequence ID" value="NZ_JAPFCC010000001.1"/>
</dbReference>
<dbReference type="Gene3D" id="1.10.340.30">
    <property type="entry name" value="Hypothetical protein, domain 2"/>
    <property type="match status" value="1"/>
</dbReference>
<dbReference type="InterPro" id="IPR005760">
    <property type="entry name" value="A/G_AdeGlyc_MutY"/>
</dbReference>
<dbReference type="Pfam" id="PF00633">
    <property type="entry name" value="HHH"/>
    <property type="match status" value="1"/>
</dbReference>
<keyword evidence="6" id="KW-0004">4Fe-4S</keyword>
<accession>A0ABT3N1C7</accession>
<evidence type="ECO:0000256" key="12">
    <source>
        <dbReference type="ARBA" id="ARBA00023204"/>
    </source>
</evidence>
<dbReference type="InterPro" id="IPR029119">
    <property type="entry name" value="MutY_C"/>
</dbReference>
<evidence type="ECO:0000256" key="1">
    <source>
        <dbReference type="ARBA" id="ARBA00000843"/>
    </source>
</evidence>
<evidence type="ECO:0000313" key="17">
    <source>
        <dbReference type="Proteomes" id="UP001209854"/>
    </source>
</evidence>
<dbReference type="InterPro" id="IPR004036">
    <property type="entry name" value="Endonuclease-III-like_CS2"/>
</dbReference>
<evidence type="ECO:0000256" key="9">
    <source>
        <dbReference type="ARBA" id="ARBA00022801"/>
    </source>
</evidence>
<keyword evidence="11" id="KW-0411">Iron-sulfur</keyword>
<keyword evidence="9 16" id="KW-0378">Hydrolase</keyword>
<dbReference type="InterPro" id="IPR044298">
    <property type="entry name" value="MIG/MutY"/>
</dbReference>
<dbReference type="SUPFAM" id="SSF55811">
    <property type="entry name" value="Nudix"/>
    <property type="match status" value="1"/>
</dbReference>
<evidence type="ECO:0000256" key="5">
    <source>
        <dbReference type="ARBA" id="ARBA00022023"/>
    </source>
</evidence>
<keyword evidence="13 14" id="KW-0326">Glycosidase</keyword>
<dbReference type="InterPro" id="IPR003265">
    <property type="entry name" value="HhH-GPD_domain"/>
</dbReference>
<comment type="function">
    <text evidence="2">Adenine glycosylase active on G-A mispairs. MutY also corrects error-prone DNA synthesis past GO lesions which are due to the oxidatively damaged form of guanine: 7,8-dihydro-8-oxoguanine (8-oxo-dGTP).</text>
</comment>
<evidence type="ECO:0000256" key="13">
    <source>
        <dbReference type="ARBA" id="ARBA00023295"/>
    </source>
</evidence>
<evidence type="ECO:0000256" key="7">
    <source>
        <dbReference type="ARBA" id="ARBA00022723"/>
    </source>
</evidence>
<dbReference type="GO" id="GO:0000701">
    <property type="term" value="F:purine-specific mismatch base pair DNA N-glycosylase activity"/>
    <property type="evidence" value="ECO:0007669"/>
    <property type="project" value="UniProtKB-EC"/>
</dbReference>
<dbReference type="NCBIfam" id="TIGR01084">
    <property type="entry name" value="mutY"/>
    <property type="match status" value="1"/>
</dbReference>
<dbReference type="CDD" id="cd00056">
    <property type="entry name" value="ENDO3c"/>
    <property type="match status" value="1"/>
</dbReference>
<evidence type="ECO:0000313" key="16">
    <source>
        <dbReference type="EMBL" id="MCW7555437.1"/>
    </source>
</evidence>
<dbReference type="Pfam" id="PF00730">
    <property type="entry name" value="HhH-GPD"/>
    <property type="match status" value="1"/>
</dbReference>
<evidence type="ECO:0000259" key="15">
    <source>
        <dbReference type="SMART" id="SM00478"/>
    </source>
</evidence>
<dbReference type="EC" id="3.2.2.31" evidence="4 14"/>
<dbReference type="NCBIfam" id="NF008132">
    <property type="entry name" value="PRK10880.1"/>
    <property type="match status" value="1"/>
</dbReference>
<keyword evidence="8 14" id="KW-0227">DNA damage</keyword>
<keyword evidence="10 14" id="KW-0408">Iron</keyword>
<evidence type="ECO:0000256" key="11">
    <source>
        <dbReference type="ARBA" id="ARBA00023014"/>
    </source>
</evidence>
<keyword evidence="7" id="KW-0479">Metal-binding</keyword>
<dbReference type="PROSITE" id="PS01155">
    <property type="entry name" value="ENDONUCLEASE_III_2"/>
    <property type="match status" value="1"/>
</dbReference>
<dbReference type="Gene3D" id="3.90.79.10">
    <property type="entry name" value="Nucleoside Triphosphate Pyrophosphohydrolase"/>
    <property type="match status" value="1"/>
</dbReference>
<proteinExistence type="inferred from homology"/>
<evidence type="ECO:0000256" key="3">
    <source>
        <dbReference type="ARBA" id="ARBA00008343"/>
    </source>
</evidence>
<dbReference type="Proteomes" id="UP001209854">
    <property type="component" value="Unassembled WGS sequence"/>
</dbReference>
<comment type="catalytic activity">
    <reaction evidence="1 14">
        <text>Hydrolyzes free adenine bases from 7,8-dihydro-8-oxoguanine:adenine mismatched double-stranded DNA, leaving an apurinic site.</text>
        <dbReference type="EC" id="3.2.2.31"/>
    </reaction>
</comment>
<dbReference type="PANTHER" id="PTHR42944:SF1">
    <property type="entry name" value="ADENINE DNA GLYCOSYLASE"/>
    <property type="match status" value="1"/>
</dbReference>
<evidence type="ECO:0000256" key="10">
    <source>
        <dbReference type="ARBA" id="ARBA00023004"/>
    </source>
</evidence>
<evidence type="ECO:0000256" key="4">
    <source>
        <dbReference type="ARBA" id="ARBA00012045"/>
    </source>
</evidence>
<evidence type="ECO:0000256" key="6">
    <source>
        <dbReference type="ARBA" id="ARBA00022485"/>
    </source>
</evidence>
<dbReference type="EMBL" id="JAPFCC010000001">
    <property type="protein sequence ID" value="MCW7555437.1"/>
    <property type="molecule type" value="Genomic_DNA"/>
</dbReference>
<comment type="cofactor">
    <cofactor evidence="14">
        <name>[4Fe-4S] cluster</name>
        <dbReference type="ChEBI" id="CHEBI:49883"/>
    </cofactor>
    <text evidence="14">Binds 1 [4Fe-4S] cluster.</text>
</comment>
<organism evidence="16 17">
    <name type="scientific">Endozoicomonas gorgoniicola</name>
    <dbReference type="NCBI Taxonomy" id="1234144"/>
    <lineage>
        <taxon>Bacteria</taxon>
        <taxon>Pseudomonadati</taxon>
        <taxon>Pseudomonadota</taxon>
        <taxon>Gammaproteobacteria</taxon>
        <taxon>Oceanospirillales</taxon>
        <taxon>Endozoicomonadaceae</taxon>
        <taxon>Endozoicomonas</taxon>
    </lineage>
</organism>
<dbReference type="Gene3D" id="1.10.1670.10">
    <property type="entry name" value="Helix-hairpin-Helix base-excision DNA repair enzymes (C-terminal)"/>
    <property type="match status" value="1"/>
</dbReference>
<dbReference type="Pfam" id="PF14815">
    <property type="entry name" value="NUDIX_4"/>
    <property type="match status" value="1"/>
</dbReference>
<evidence type="ECO:0000256" key="2">
    <source>
        <dbReference type="ARBA" id="ARBA00002933"/>
    </source>
</evidence>
<reference evidence="16 17" key="1">
    <citation type="submission" date="2022-10" db="EMBL/GenBank/DDBJ databases">
        <title>High-quality genome sequences of two octocoral-associated bacteria, Endozoicomonas euniceicola EF212 and Endozoicomonas gorgoniicola PS125.</title>
        <authorList>
            <person name="Chiou Y.-J."/>
            <person name="Chen Y.-H."/>
        </authorList>
    </citation>
    <scope>NUCLEOTIDE SEQUENCE [LARGE SCALE GENOMIC DNA]</scope>
    <source>
        <strain evidence="16 17">PS125</strain>
    </source>
</reference>
<dbReference type="PANTHER" id="PTHR42944">
    <property type="entry name" value="ADENINE DNA GLYCOSYLASE"/>
    <property type="match status" value="1"/>
</dbReference>
<feature type="domain" description="HhH-GPD" evidence="15">
    <location>
        <begin position="41"/>
        <end position="192"/>
    </location>
</feature>
<sequence>MTHNDKTFSQQVLKWFDHHGRKHLPWQQDITPYRVWISEIMLQQTQVTTVIPYFEKFMASFPDVADLANAAEDDVLHHWSGLGYYSRARNLHKAARMVMENHAGEFPQSVEALEQLPGIGRSTAGAIASISMNIRAPILDGNVKRVLARYRAIEGWPGQSAVARQLWTIAEEYTPQKRGADYTQAMMDLGAMVCTRSKPSCLICPLKDSCIAHQLGEETRFPGSKPKKDKPERSVKMLMIINQNGEVLLEKRPPTGIWGGLWGFPEIQVNDDLSEDSLSEKTLQLTGINIIEFEEWDSFRHTFSHYHLDITPVKTFADTTKLHSCQVQEGDHWHWFQPDTPSQLGLAAPVSKLLKKIKQNL</sequence>
<dbReference type="InterPro" id="IPR015797">
    <property type="entry name" value="NUDIX_hydrolase-like_dom_sf"/>
</dbReference>
<dbReference type="CDD" id="cd03431">
    <property type="entry name" value="NUDIX_DNA_Glycosylase_C-MutY"/>
    <property type="match status" value="1"/>
</dbReference>
<keyword evidence="17" id="KW-1185">Reference proteome</keyword>
<keyword evidence="12" id="KW-0234">DNA repair</keyword>
<dbReference type="InterPro" id="IPR000445">
    <property type="entry name" value="HhH_motif"/>
</dbReference>
<dbReference type="InterPro" id="IPR011257">
    <property type="entry name" value="DNA_glycosylase"/>
</dbReference>
<dbReference type="SMART" id="SM00478">
    <property type="entry name" value="ENDO3c"/>
    <property type="match status" value="1"/>
</dbReference>
<evidence type="ECO:0000256" key="14">
    <source>
        <dbReference type="RuleBase" id="RU365096"/>
    </source>
</evidence>
<comment type="similarity">
    <text evidence="3 14">Belongs to the Nth/MutY family.</text>
</comment>
<evidence type="ECO:0000256" key="8">
    <source>
        <dbReference type="ARBA" id="ARBA00022763"/>
    </source>
</evidence>
<gene>
    <name evidence="16" type="primary">mutY</name>
    <name evidence="16" type="ORF">NX722_22990</name>
</gene>